<dbReference type="InterPro" id="IPR024467">
    <property type="entry name" value="Xre/MbcA/ParS-like_toxin-bd"/>
</dbReference>
<evidence type="ECO:0000259" key="2">
    <source>
        <dbReference type="Pfam" id="PF20432"/>
    </source>
</evidence>
<name>A0ABW2QR17_9BURK</name>
<keyword evidence="4" id="KW-1185">Reference proteome</keyword>
<dbReference type="RefSeq" id="WP_382228783.1">
    <property type="nucleotide sequence ID" value="NZ_JBHTCA010000057.1"/>
</dbReference>
<feature type="domain" description="Antitoxin Xre/MbcA/ParS-like toxin-binding" evidence="1">
    <location>
        <begin position="111"/>
        <end position="160"/>
    </location>
</feature>
<organism evidence="3 4">
    <name type="scientific">Hydrogenophaga atypica</name>
    <dbReference type="NCBI Taxonomy" id="249409"/>
    <lineage>
        <taxon>Bacteria</taxon>
        <taxon>Pseudomonadati</taxon>
        <taxon>Pseudomonadota</taxon>
        <taxon>Betaproteobacteria</taxon>
        <taxon>Burkholderiales</taxon>
        <taxon>Comamonadaceae</taxon>
        <taxon>Hydrogenophaga</taxon>
    </lineage>
</organism>
<feature type="domain" description="Antitoxin Xre-like helix-turn-helix" evidence="2">
    <location>
        <begin position="47"/>
        <end position="105"/>
    </location>
</feature>
<comment type="caution">
    <text evidence="3">The sequence shown here is derived from an EMBL/GenBank/DDBJ whole genome shotgun (WGS) entry which is preliminary data.</text>
</comment>
<proteinExistence type="predicted"/>
<dbReference type="Pfam" id="PF09722">
    <property type="entry name" value="Xre_MbcA_ParS_C"/>
    <property type="match status" value="1"/>
</dbReference>
<reference evidence="4" key="1">
    <citation type="journal article" date="2019" name="Int. J. Syst. Evol. Microbiol.">
        <title>The Global Catalogue of Microorganisms (GCM) 10K type strain sequencing project: providing services to taxonomists for standard genome sequencing and annotation.</title>
        <authorList>
            <consortium name="The Broad Institute Genomics Platform"/>
            <consortium name="The Broad Institute Genome Sequencing Center for Infectious Disease"/>
            <person name="Wu L."/>
            <person name="Ma J."/>
        </authorList>
    </citation>
    <scope>NUCLEOTIDE SEQUENCE [LARGE SCALE GENOMIC DNA]</scope>
    <source>
        <strain evidence="4">CGMCC 1.12371</strain>
    </source>
</reference>
<accession>A0ABW2QR17</accession>
<dbReference type="Proteomes" id="UP001596501">
    <property type="component" value="Unassembled WGS sequence"/>
</dbReference>
<dbReference type="EMBL" id="JBHTCA010000057">
    <property type="protein sequence ID" value="MFC7411834.1"/>
    <property type="molecule type" value="Genomic_DNA"/>
</dbReference>
<dbReference type="Pfam" id="PF20432">
    <property type="entry name" value="Xre-like-HTH"/>
    <property type="match status" value="1"/>
</dbReference>
<sequence length="163" mass="17668">MKALEELLFPQGTSDSAPAMQRPVGFTGEDGKRLGKHMPFSSAMGYAIAKRGVPSRALLPLGEYLGLDRGALADCLGLDRATARRKITQGKPLPIHAAETMLRLLELSCLAEDTFETPEAAFAWLHRGHPMLDDETPLDWARSAHGSVRVKEILFALQFGGAA</sequence>
<protein>
    <submittedName>
        <fullName evidence="3">Antitoxin Xre-like helix-turn-helix domain-containing protein</fullName>
    </submittedName>
</protein>
<dbReference type="InterPro" id="IPR046847">
    <property type="entry name" value="Xre-like_HTH"/>
</dbReference>
<gene>
    <name evidence="3" type="ORF">ACFQPB_23570</name>
</gene>
<evidence type="ECO:0000313" key="4">
    <source>
        <dbReference type="Proteomes" id="UP001596501"/>
    </source>
</evidence>
<evidence type="ECO:0000313" key="3">
    <source>
        <dbReference type="EMBL" id="MFC7411834.1"/>
    </source>
</evidence>
<evidence type="ECO:0000259" key="1">
    <source>
        <dbReference type="Pfam" id="PF09722"/>
    </source>
</evidence>